<evidence type="ECO:0000256" key="1">
    <source>
        <dbReference type="SAM" id="Phobius"/>
    </source>
</evidence>
<proteinExistence type="predicted"/>
<keyword evidence="1" id="KW-0812">Transmembrane</keyword>
<feature type="transmembrane region" description="Helical" evidence="1">
    <location>
        <begin position="22"/>
        <end position="40"/>
    </location>
</feature>
<dbReference type="RefSeq" id="WP_396022623.1">
    <property type="nucleotide sequence ID" value="NZ_CAJZAI010000002.1"/>
</dbReference>
<name>A0ABN7Y3X3_9BURK</name>
<keyword evidence="3" id="KW-1185">Reference proteome</keyword>
<gene>
    <name evidence="2" type="ORF">LMG23992_01001</name>
</gene>
<protein>
    <recommendedName>
        <fullName evidence="4">Major facilitator superfamily (MFS) profile domain-containing protein</fullName>
    </recommendedName>
</protein>
<organism evidence="2 3">
    <name type="scientific">Cupriavidus laharis</name>
    <dbReference type="NCBI Taxonomy" id="151654"/>
    <lineage>
        <taxon>Bacteria</taxon>
        <taxon>Pseudomonadati</taxon>
        <taxon>Pseudomonadota</taxon>
        <taxon>Betaproteobacteria</taxon>
        <taxon>Burkholderiales</taxon>
        <taxon>Burkholderiaceae</taxon>
        <taxon>Cupriavidus</taxon>
    </lineage>
</organism>
<dbReference type="Proteomes" id="UP000727654">
    <property type="component" value="Unassembled WGS sequence"/>
</dbReference>
<evidence type="ECO:0000313" key="3">
    <source>
        <dbReference type="Proteomes" id="UP000727654"/>
    </source>
</evidence>
<reference evidence="2 3" key="1">
    <citation type="submission" date="2021-08" db="EMBL/GenBank/DDBJ databases">
        <authorList>
            <person name="Peeters C."/>
        </authorList>
    </citation>
    <scope>NUCLEOTIDE SEQUENCE [LARGE SCALE GENOMIC DNA]</scope>
    <source>
        <strain evidence="2 3">LMG 23992</strain>
    </source>
</reference>
<comment type="caution">
    <text evidence="2">The sequence shown here is derived from an EMBL/GenBank/DDBJ whole genome shotgun (WGS) entry which is preliminary data.</text>
</comment>
<accession>A0ABN7Y3X3</accession>
<dbReference type="EMBL" id="CAJZAI010000002">
    <property type="protein sequence ID" value="CAG9168049.1"/>
    <property type="molecule type" value="Genomic_DNA"/>
</dbReference>
<keyword evidence="1" id="KW-0472">Membrane</keyword>
<evidence type="ECO:0000313" key="2">
    <source>
        <dbReference type="EMBL" id="CAG9168049.1"/>
    </source>
</evidence>
<feature type="transmembrane region" description="Helical" evidence="1">
    <location>
        <begin position="60"/>
        <end position="82"/>
    </location>
</feature>
<sequence length="95" mass="9812">MAWSVPPVEIPRLIDGSKVGRFQILIFILGWSLGVGRIGSIVGPVLGGELIRGNWSNADLFLAVAIPAALSALVLLVMVLVAGKTGPMVKGAAAH</sequence>
<evidence type="ECO:0008006" key="4">
    <source>
        <dbReference type="Google" id="ProtNLM"/>
    </source>
</evidence>
<keyword evidence="1" id="KW-1133">Transmembrane helix</keyword>